<dbReference type="EMBL" id="MIKG01000030">
    <property type="protein sequence ID" value="RAO74187.1"/>
    <property type="molecule type" value="Genomic_DNA"/>
</dbReference>
<dbReference type="Proteomes" id="UP000249363">
    <property type="component" value="Unassembled WGS sequence"/>
</dbReference>
<dbReference type="OrthoDB" id="4670414at2759"/>
<gene>
    <name evidence="1" type="ORF">BHQ10_010199</name>
</gene>
<keyword evidence="2" id="KW-1185">Reference proteome</keyword>
<name>A0A364LEG7_TALAM</name>
<protein>
    <submittedName>
        <fullName evidence="1">Uncharacterized protein</fullName>
    </submittedName>
</protein>
<proteinExistence type="predicted"/>
<evidence type="ECO:0000313" key="2">
    <source>
        <dbReference type="Proteomes" id="UP000249363"/>
    </source>
</evidence>
<sequence length="324" mass="36378">MSPKEEKSFFLYQTGKDLDALCLGNLILGDYANPTTARHYKHRFLTDIELEEHASVSELTECSVRRGSSYNPGISVFTSGFGRVSLDIDFGDGIIVSAAKGKRVVLKRLHADTSKNKYRPDSFLNSEILKVSEAQNELRKWVSASRSNLFLKLKVFRTPKIWMLTGMYIFDDATVFHIKNQSIKSSVTGGGSNNTVLDLMSIPVGASISVGRNEYLESRASFSGSHVWAAQYRLLEIKYLRVEPGQDFAELPSSILLYPNLTSQGDLRGSTVASTAYKAQFNIAEEEVLNSEMERLDLQNEDKKYMSCLEDEIELIEEILEDEP</sequence>
<dbReference type="RefSeq" id="XP_040738701.1">
    <property type="nucleotide sequence ID" value="XM_040872802.1"/>
</dbReference>
<comment type="caution">
    <text evidence="1">The sequence shown here is derived from an EMBL/GenBank/DDBJ whole genome shotgun (WGS) entry which is preliminary data.</text>
</comment>
<evidence type="ECO:0000313" key="1">
    <source>
        <dbReference type="EMBL" id="RAO74187.1"/>
    </source>
</evidence>
<dbReference type="AlphaFoldDB" id="A0A364LEG7"/>
<reference evidence="1 2" key="1">
    <citation type="journal article" date="2017" name="Biotechnol. Biofuels">
        <title>Differential beta-glucosidase expression as a function of carbon source availability in Talaromyces amestolkiae: a genomic and proteomic approach.</title>
        <authorList>
            <person name="de Eugenio L.I."/>
            <person name="Mendez-Liter J.A."/>
            <person name="Nieto-Dominguez M."/>
            <person name="Alonso L."/>
            <person name="Gil-Munoz J."/>
            <person name="Barriuso J."/>
            <person name="Prieto A."/>
            <person name="Martinez M.J."/>
        </authorList>
    </citation>
    <scope>NUCLEOTIDE SEQUENCE [LARGE SCALE GENOMIC DNA]</scope>
    <source>
        <strain evidence="1 2">CIB</strain>
    </source>
</reference>
<accession>A0A364LEG7</accession>
<dbReference type="GeneID" id="63799413"/>
<organism evidence="1 2">
    <name type="scientific">Talaromyces amestolkiae</name>
    <dbReference type="NCBI Taxonomy" id="1196081"/>
    <lineage>
        <taxon>Eukaryota</taxon>
        <taxon>Fungi</taxon>
        <taxon>Dikarya</taxon>
        <taxon>Ascomycota</taxon>
        <taxon>Pezizomycotina</taxon>
        <taxon>Eurotiomycetes</taxon>
        <taxon>Eurotiomycetidae</taxon>
        <taxon>Eurotiales</taxon>
        <taxon>Trichocomaceae</taxon>
        <taxon>Talaromyces</taxon>
        <taxon>Talaromyces sect. Talaromyces</taxon>
    </lineage>
</organism>
<dbReference type="STRING" id="1196081.A0A364LEG7"/>